<keyword evidence="3 9" id="KW-0418">Kinase</keyword>
<dbReference type="PROSITE" id="PS00108">
    <property type="entry name" value="PROTEIN_KINASE_ST"/>
    <property type="match status" value="1"/>
</dbReference>
<reference evidence="9 10" key="1">
    <citation type="submission" date="2014-12" db="EMBL/GenBank/DDBJ databases">
        <title>Genome assembly of Enhygromyxa salina DSM 15201.</title>
        <authorList>
            <person name="Sharma G."/>
            <person name="Subramanian S."/>
        </authorList>
    </citation>
    <scope>NUCLEOTIDE SEQUENCE [LARGE SCALE GENOMIC DNA]</scope>
    <source>
        <strain evidence="9 10">DSM 15201</strain>
    </source>
</reference>
<keyword evidence="7" id="KW-1133">Transmembrane helix</keyword>
<evidence type="ECO:0000313" key="10">
    <source>
        <dbReference type="Proteomes" id="UP000031599"/>
    </source>
</evidence>
<name>A0A0C1ZES0_9BACT</name>
<evidence type="ECO:0000256" key="3">
    <source>
        <dbReference type="ARBA" id="ARBA00022777"/>
    </source>
</evidence>
<evidence type="ECO:0000256" key="5">
    <source>
        <dbReference type="PROSITE-ProRule" id="PRU10141"/>
    </source>
</evidence>
<dbReference type="Gene3D" id="1.10.510.10">
    <property type="entry name" value="Transferase(Phosphotransferase) domain 1"/>
    <property type="match status" value="1"/>
</dbReference>
<dbReference type="Pfam" id="PF00069">
    <property type="entry name" value="Pkinase"/>
    <property type="match status" value="1"/>
</dbReference>
<feature type="compositionally biased region" description="Pro residues" evidence="6">
    <location>
        <begin position="395"/>
        <end position="427"/>
    </location>
</feature>
<dbReference type="CDD" id="cd14014">
    <property type="entry name" value="STKc_PknB_like"/>
    <property type="match status" value="1"/>
</dbReference>
<evidence type="ECO:0000256" key="7">
    <source>
        <dbReference type="SAM" id="Phobius"/>
    </source>
</evidence>
<evidence type="ECO:0000259" key="8">
    <source>
        <dbReference type="PROSITE" id="PS50011"/>
    </source>
</evidence>
<keyword evidence="2 5" id="KW-0547">Nucleotide-binding</keyword>
<dbReference type="InterPro" id="IPR017441">
    <property type="entry name" value="Protein_kinase_ATP_BS"/>
</dbReference>
<keyword evidence="4 5" id="KW-0067">ATP-binding</keyword>
<evidence type="ECO:0000313" key="9">
    <source>
        <dbReference type="EMBL" id="KIG16159.1"/>
    </source>
</evidence>
<dbReference type="EMBL" id="JMCC02000042">
    <property type="protein sequence ID" value="KIG16159.1"/>
    <property type="molecule type" value="Genomic_DNA"/>
</dbReference>
<dbReference type="GO" id="GO:0005524">
    <property type="term" value="F:ATP binding"/>
    <property type="evidence" value="ECO:0007669"/>
    <property type="project" value="UniProtKB-UniRule"/>
</dbReference>
<sequence length="540" mass="58758">MRAARRSVSFWIRDALSWRTLVPDSERLRPGQLIADRYRVGEVVGRGAMGVVYVGEHVRVGRRVAIKVLTQSWSKNAAVRQRFEAEARAASAAGHPNVIQVFDVGELPDQRLYLVMEFVDGRSLYALLWAQSPIDPVRACRLIRDASFGVRAAHAQGVIHRDLKLENVMVQSLPEGESVKVLDFGIAAGVVEKRSTLAGMTLGTPEYMAPEQVDGAAPTVLFDIYALGVMLFELLTKRLPIEADNPLMLMALKGNEPARRVLELRPELPPALDQLIADCLEIDPSRRPPSVAVFVERLTRVLAELEAAPARAPSPIFVATPGAPPARPSRATRPYSEMPGVAAGAAVRVAGQPRSRALLLGSGLGVVLLVALGVGWAFLGPRSAGTKIVDAAPAAAPPPDDQPQPQPQSQPQPQPTGQPIGPEPAPDAPANDQASANDLAQPVAEPPKPAAADVQPPHETARCERERTRALDGRRAHDWEQVLQATRQRECWARDRDRKKLETQAHMELGHFEDCLRTGKHLNDTEVTKWLTLCSKRLAG</sequence>
<dbReference type="GO" id="GO:0004674">
    <property type="term" value="F:protein serine/threonine kinase activity"/>
    <property type="evidence" value="ECO:0007669"/>
    <property type="project" value="UniProtKB-KW"/>
</dbReference>
<proteinExistence type="predicted"/>
<keyword evidence="7" id="KW-0812">Transmembrane</keyword>
<evidence type="ECO:0000256" key="1">
    <source>
        <dbReference type="ARBA" id="ARBA00022679"/>
    </source>
</evidence>
<dbReference type="AlphaFoldDB" id="A0A0C1ZES0"/>
<feature type="transmembrane region" description="Helical" evidence="7">
    <location>
        <begin position="357"/>
        <end position="379"/>
    </location>
</feature>
<keyword evidence="7" id="KW-0472">Membrane</keyword>
<dbReference type="PROSITE" id="PS50011">
    <property type="entry name" value="PROTEIN_KINASE_DOM"/>
    <property type="match status" value="1"/>
</dbReference>
<keyword evidence="9" id="KW-0723">Serine/threonine-protein kinase</keyword>
<dbReference type="SUPFAM" id="SSF56112">
    <property type="entry name" value="Protein kinase-like (PK-like)"/>
    <property type="match status" value="1"/>
</dbReference>
<dbReference type="Proteomes" id="UP000031599">
    <property type="component" value="Unassembled WGS sequence"/>
</dbReference>
<gene>
    <name evidence="9" type="ORF">DB30_04877</name>
</gene>
<dbReference type="InterPro" id="IPR011009">
    <property type="entry name" value="Kinase-like_dom_sf"/>
</dbReference>
<dbReference type="PROSITE" id="PS00107">
    <property type="entry name" value="PROTEIN_KINASE_ATP"/>
    <property type="match status" value="1"/>
</dbReference>
<feature type="compositionally biased region" description="Basic and acidic residues" evidence="6">
    <location>
        <begin position="459"/>
        <end position="473"/>
    </location>
</feature>
<organism evidence="9 10">
    <name type="scientific">Enhygromyxa salina</name>
    <dbReference type="NCBI Taxonomy" id="215803"/>
    <lineage>
        <taxon>Bacteria</taxon>
        <taxon>Pseudomonadati</taxon>
        <taxon>Myxococcota</taxon>
        <taxon>Polyangia</taxon>
        <taxon>Nannocystales</taxon>
        <taxon>Nannocystaceae</taxon>
        <taxon>Enhygromyxa</taxon>
    </lineage>
</organism>
<evidence type="ECO:0000256" key="6">
    <source>
        <dbReference type="SAM" id="MobiDB-lite"/>
    </source>
</evidence>
<dbReference type="Gene3D" id="3.30.200.20">
    <property type="entry name" value="Phosphorylase Kinase, domain 1"/>
    <property type="match status" value="1"/>
</dbReference>
<evidence type="ECO:0000256" key="2">
    <source>
        <dbReference type="ARBA" id="ARBA00022741"/>
    </source>
</evidence>
<feature type="region of interest" description="Disordered" evidence="6">
    <location>
        <begin position="391"/>
        <end position="473"/>
    </location>
</feature>
<accession>A0A0C1ZES0</accession>
<dbReference type="SMART" id="SM00220">
    <property type="entry name" value="S_TKc"/>
    <property type="match status" value="1"/>
</dbReference>
<dbReference type="InterPro" id="IPR008271">
    <property type="entry name" value="Ser/Thr_kinase_AS"/>
</dbReference>
<feature type="domain" description="Protein kinase" evidence="8">
    <location>
        <begin position="38"/>
        <end position="302"/>
    </location>
</feature>
<dbReference type="InterPro" id="IPR000719">
    <property type="entry name" value="Prot_kinase_dom"/>
</dbReference>
<comment type="caution">
    <text evidence="9">The sequence shown here is derived from an EMBL/GenBank/DDBJ whole genome shotgun (WGS) entry which is preliminary data.</text>
</comment>
<dbReference type="PANTHER" id="PTHR43289">
    <property type="entry name" value="MITOGEN-ACTIVATED PROTEIN KINASE KINASE KINASE 20-RELATED"/>
    <property type="match status" value="1"/>
</dbReference>
<feature type="binding site" evidence="5">
    <location>
        <position position="67"/>
    </location>
    <ligand>
        <name>ATP</name>
        <dbReference type="ChEBI" id="CHEBI:30616"/>
    </ligand>
</feature>
<evidence type="ECO:0000256" key="4">
    <source>
        <dbReference type="ARBA" id="ARBA00022840"/>
    </source>
</evidence>
<dbReference type="PANTHER" id="PTHR43289:SF6">
    <property type="entry name" value="SERINE_THREONINE-PROTEIN KINASE NEKL-3"/>
    <property type="match status" value="1"/>
</dbReference>
<keyword evidence="1" id="KW-0808">Transferase</keyword>
<protein>
    <submittedName>
        <fullName evidence="9">Serine/threonine protein kinase</fullName>
    </submittedName>
</protein>